<evidence type="ECO:0000259" key="4">
    <source>
        <dbReference type="Pfam" id="PF13359"/>
    </source>
</evidence>
<evidence type="ECO:0000256" key="1">
    <source>
        <dbReference type="ARBA" id="ARBA00001968"/>
    </source>
</evidence>
<dbReference type="InterPro" id="IPR001394">
    <property type="entry name" value="Peptidase_C19_UCH"/>
</dbReference>
<gene>
    <name evidence="6" type="ORF">KUF71_016601</name>
</gene>
<keyword evidence="7" id="KW-1185">Reference proteome</keyword>
<dbReference type="InterPro" id="IPR027805">
    <property type="entry name" value="Transposase_HTH_dom"/>
</dbReference>
<dbReference type="Pfam" id="PF13359">
    <property type="entry name" value="DDE_Tnp_4"/>
    <property type="match status" value="1"/>
</dbReference>
<comment type="cofactor">
    <cofactor evidence="1">
        <name>a divalent metal cation</name>
        <dbReference type="ChEBI" id="CHEBI:60240"/>
    </cofactor>
</comment>
<evidence type="ECO:0000256" key="2">
    <source>
        <dbReference type="ARBA" id="ARBA00022723"/>
    </source>
</evidence>
<keyword evidence="6" id="KW-0378">Hydrolase</keyword>
<name>A0AAE1LRM6_9NEOP</name>
<keyword evidence="2" id="KW-0479">Metal-binding</keyword>
<sequence>MDLSDKWENVPHTHCGLKEINNQSLNAVLQVLFHTPHFLRFLETNNHNCGGNCALCRILSIWSCVKKGTVDVNLNSGLGDLLQCTSKTAFETIMIVLTHLHYNSLKTNINDDSPILEIFGGELNKSTSCFSCKKCESVPELLLCLQVKIDGAVDLQAAIDNAFSVRSFTCKNCSNWKFKTLLETKLIAKHPSILLVRPINETYENRKGFLINETIKINSNQYKIIGAILDDRKAVVRCPNSSLLSLENKKVRSTSWATFLDSKTGAESNLLMYENITPKATAPALPQQSTPVLDKTEGSEVQSTTKWQVTPIDQHNPSQSFRTNVRRKLYEESSSLQSSAHKFSRSASKVFESTCGSGSCIDPSLTRGRFIYIRTLVSFKTCSRKPEVFKFFTGLSVDNFRAVYNLLGGDERIRELKMKYDQTTPKHFPSKRILSSEDKLFMFLLRLRRGYPFEDLAYAFGIDRVYCSRVVYVVLRYLCITFQNLEKHLFISAESQNVRKPSPFKPFKNLRVIIDGFELYIDCPSNFQQQGNTYSDYKSHNTVRFILGISCYGGIIFVSPGYEGNMSERKALAESGFYDLLDEGDAVMSDRGFDINDDLLKRGVELIKPPSLGKRSHFTPEEEIRTRAIASARIYVEHGVRLIKANRLLRSFCTPLTSLATISDYVYVAGYLANFGYKKMCKQKKTVVEH</sequence>
<proteinExistence type="predicted"/>
<dbReference type="EMBL" id="JAHWGI010001327">
    <property type="protein sequence ID" value="KAK3928354.1"/>
    <property type="molecule type" value="Genomic_DNA"/>
</dbReference>
<comment type="caution">
    <text evidence="6">The sequence shown here is derived from an EMBL/GenBank/DDBJ whole genome shotgun (WGS) entry which is preliminary data.</text>
</comment>
<protein>
    <submittedName>
        <fullName evidence="6">Ubiquitin carboxyl-terminal hydrolase 17-like protein A</fullName>
    </submittedName>
</protein>
<dbReference type="SUPFAM" id="SSF54001">
    <property type="entry name" value="Cysteine proteinases"/>
    <property type="match status" value="1"/>
</dbReference>
<feature type="domain" description="Transposase Helix-turn-helix" evidence="5">
    <location>
        <begin position="434"/>
        <end position="481"/>
    </location>
</feature>
<evidence type="ECO:0000259" key="3">
    <source>
        <dbReference type="Pfam" id="PF00443"/>
    </source>
</evidence>
<reference evidence="6" key="2">
    <citation type="journal article" date="2023" name="BMC Genomics">
        <title>Pest status, molecular evolution, and epigenetic factors derived from the genome assembly of Frankliniella fusca, a thysanopteran phytovirus vector.</title>
        <authorList>
            <person name="Catto M.A."/>
            <person name="Labadie P.E."/>
            <person name="Jacobson A.L."/>
            <person name="Kennedy G.G."/>
            <person name="Srinivasan R."/>
            <person name="Hunt B.G."/>
        </authorList>
    </citation>
    <scope>NUCLEOTIDE SEQUENCE</scope>
    <source>
        <strain evidence="6">PL_HMW_Pooled</strain>
    </source>
</reference>
<feature type="domain" description="Peptidase C19 ubiquitin carboxyl-terminal hydrolase" evidence="3">
    <location>
        <begin position="16"/>
        <end position="205"/>
    </location>
</feature>
<organism evidence="6 7">
    <name type="scientific">Frankliniella fusca</name>
    <dbReference type="NCBI Taxonomy" id="407009"/>
    <lineage>
        <taxon>Eukaryota</taxon>
        <taxon>Metazoa</taxon>
        <taxon>Ecdysozoa</taxon>
        <taxon>Arthropoda</taxon>
        <taxon>Hexapoda</taxon>
        <taxon>Insecta</taxon>
        <taxon>Pterygota</taxon>
        <taxon>Neoptera</taxon>
        <taxon>Paraneoptera</taxon>
        <taxon>Thysanoptera</taxon>
        <taxon>Terebrantia</taxon>
        <taxon>Thripoidea</taxon>
        <taxon>Thripidae</taxon>
        <taxon>Frankliniella</taxon>
    </lineage>
</organism>
<reference evidence="6" key="1">
    <citation type="submission" date="2021-07" db="EMBL/GenBank/DDBJ databases">
        <authorList>
            <person name="Catto M.A."/>
            <person name="Jacobson A."/>
            <person name="Kennedy G."/>
            <person name="Labadie P."/>
            <person name="Hunt B.G."/>
            <person name="Srinivasan R."/>
        </authorList>
    </citation>
    <scope>NUCLEOTIDE SEQUENCE</scope>
    <source>
        <strain evidence="6">PL_HMW_Pooled</strain>
        <tissue evidence="6">Head</tissue>
    </source>
</reference>
<dbReference type="GO" id="GO:0004843">
    <property type="term" value="F:cysteine-type deubiquitinase activity"/>
    <property type="evidence" value="ECO:0007669"/>
    <property type="project" value="InterPro"/>
</dbReference>
<evidence type="ECO:0000313" key="6">
    <source>
        <dbReference type="EMBL" id="KAK3928354.1"/>
    </source>
</evidence>
<evidence type="ECO:0000259" key="5">
    <source>
        <dbReference type="Pfam" id="PF13613"/>
    </source>
</evidence>
<dbReference type="InterPro" id="IPR027806">
    <property type="entry name" value="HARBI1_dom"/>
</dbReference>
<dbReference type="AlphaFoldDB" id="A0AAE1LRM6"/>
<dbReference type="Pfam" id="PF00443">
    <property type="entry name" value="UCH"/>
    <property type="match status" value="1"/>
</dbReference>
<feature type="domain" description="DDE Tnp4" evidence="4">
    <location>
        <begin position="514"/>
        <end position="674"/>
    </location>
</feature>
<accession>A0AAE1LRM6</accession>
<dbReference type="GO" id="GO:0046872">
    <property type="term" value="F:metal ion binding"/>
    <property type="evidence" value="ECO:0007669"/>
    <property type="project" value="UniProtKB-KW"/>
</dbReference>
<dbReference type="Gene3D" id="3.90.70.10">
    <property type="entry name" value="Cysteine proteinases"/>
    <property type="match status" value="1"/>
</dbReference>
<dbReference type="PANTHER" id="PTHR23080">
    <property type="entry name" value="THAP DOMAIN PROTEIN"/>
    <property type="match status" value="1"/>
</dbReference>
<dbReference type="Pfam" id="PF13613">
    <property type="entry name" value="HTH_Tnp_4"/>
    <property type="match status" value="1"/>
</dbReference>
<dbReference type="Proteomes" id="UP001219518">
    <property type="component" value="Unassembled WGS sequence"/>
</dbReference>
<evidence type="ECO:0000313" key="7">
    <source>
        <dbReference type="Proteomes" id="UP001219518"/>
    </source>
</evidence>
<dbReference type="GO" id="GO:0016579">
    <property type="term" value="P:protein deubiquitination"/>
    <property type="evidence" value="ECO:0007669"/>
    <property type="project" value="InterPro"/>
</dbReference>
<dbReference type="InterPro" id="IPR038765">
    <property type="entry name" value="Papain-like_cys_pep_sf"/>
</dbReference>